<accession>A0ABS9IZC5</accession>
<sequence length="230" mass="26293">MKKKLEAELISISERIIRQNGKRDLAALQSDAQKLYEKLTLLKYVEDHFGELQSSDVKSEVADRFEVLANSVLKGNSDVPESNPNEHEDAIMTPVIDSIRDLVQEMPEAESLEELLSGITPDPTFVKRDMDLVTPKIKETTVVEKKVRSRNHQLKSGLAIGLNDKLAFVKHLFNNSNEDYIRVVSQISTMDTFEDARGFITTMIKPDYNNWEGKEAYENRFLEIIENKFS</sequence>
<proteinExistence type="predicted"/>
<evidence type="ECO:0000313" key="2">
    <source>
        <dbReference type="Proteomes" id="UP000829517"/>
    </source>
</evidence>
<name>A0ABS9IZC5_9FLAO</name>
<keyword evidence="2" id="KW-1185">Reference proteome</keyword>
<comment type="caution">
    <text evidence="1">The sequence shown here is derived from an EMBL/GenBank/DDBJ whole genome shotgun (WGS) entry which is preliminary data.</text>
</comment>
<reference evidence="1 2" key="1">
    <citation type="submission" date="2021-01" db="EMBL/GenBank/DDBJ databases">
        <title>Genome sequencing of Joostella atrarenae M1-2 (= KCTC 23194).</title>
        <authorList>
            <person name="Zakaria M.R."/>
            <person name="Lam M.Q."/>
            <person name="Chong C.S."/>
        </authorList>
    </citation>
    <scope>NUCLEOTIDE SEQUENCE [LARGE SCALE GENOMIC DNA]</scope>
    <source>
        <strain evidence="1 2">M1-2</strain>
    </source>
</reference>
<gene>
    <name evidence="1" type="ORF">JM658_01680</name>
</gene>
<protein>
    <submittedName>
        <fullName evidence="1">Uncharacterized protein</fullName>
    </submittedName>
</protein>
<evidence type="ECO:0000313" key="1">
    <source>
        <dbReference type="EMBL" id="MCF8713523.1"/>
    </source>
</evidence>
<dbReference type="RefSeq" id="WP_236957492.1">
    <property type="nucleotide sequence ID" value="NZ_JAETXX010000001.1"/>
</dbReference>
<dbReference type="Proteomes" id="UP000829517">
    <property type="component" value="Unassembled WGS sequence"/>
</dbReference>
<dbReference type="EMBL" id="JAETXX010000001">
    <property type="protein sequence ID" value="MCF8713523.1"/>
    <property type="molecule type" value="Genomic_DNA"/>
</dbReference>
<organism evidence="1 2">
    <name type="scientific">Joostella atrarenae</name>
    <dbReference type="NCBI Taxonomy" id="679257"/>
    <lineage>
        <taxon>Bacteria</taxon>
        <taxon>Pseudomonadati</taxon>
        <taxon>Bacteroidota</taxon>
        <taxon>Flavobacteriia</taxon>
        <taxon>Flavobacteriales</taxon>
        <taxon>Flavobacteriaceae</taxon>
        <taxon>Joostella</taxon>
    </lineage>
</organism>